<dbReference type="AlphaFoldDB" id="A2EEN3"/>
<accession>A2EEN3</accession>
<dbReference type="GO" id="GO:0031647">
    <property type="term" value="P:regulation of protein stability"/>
    <property type="evidence" value="ECO:0000318"/>
    <property type="project" value="GO_Central"/>
</dbReference>
<dbReference type="PROSITE" id="PS50235">
    <property type="entry name" value="USP_3"/>
    <property type="match status" value="1"/>
</dbReference>
<dbReference type="Proteomes" id="UP000001542">
    <property type="component" value="Unassembled WGS sequence"/>
</dbReference>
<dbReference type="VEuPathDB" id="TrichDB:TVAGG3_0981560"/>
<dbReference type="PANTHER" id="PTHR24006">
    <property type="entry name" value="UBIQUITIN CARBOXYL-TERMINAL HYDROLASE"/>
    <property type="match status" value="1"/>
</dbReference>
<dbReference type="FunFam" id="3.90.70.10:FF:000090">
    <property type="entry name" value="Clan CA, family C19, ubiquitin hydrolase-like cysteine peptidase"/>
    <property type="match status" value="1"/>
</dbReference>
<feature type="region of interest" description="Disordered" evidence="1">
    <location>
        <begin position="573"/>
        <end position="680"/>
    </location>
</feature>
<feature type="compositionally biased region" description="Basic and acidic residues" evidence="1">
    <location>
        <begin position="577"/>
        <end position="680"/>
    </location>
</feature>
<dbReference type="InterPro" id="IPR001394">
    <property type="entry name" value="Peptidase_C19_UCH"/>
</dbReference>
<evidence type="ECO:0000313" key="4">
    <source>
        <dbReference type="Proteomes" id="UP000001542"/>
    </source>
</evidence>
<dbReference type="RefSeq" id="XP_001321062.1">
    <property type="nucleotide sequence ID" value="XM_001321027.1"/>
</dbReference>
<dbReference type="PANTHER" id="PTHR24006:SF827">
    <property type="entry name" value="UBIQUITIN CARBOXYL-TERMINAL HYDROLASE 34"/>
    <property type="match status" value="1"/>
</dbReference>
<dbReference type="GO" id="GO:0005829">
    <property type="term" value="C:cytosol"/>
    <property type="evidence" value="ECO:0000318"/>
    <property type="project" value="GO_Central"/>
</dbReference>
<gene>
    <name evidence="3" type="ORF">TVAG_050730</name>
</gene>
<reference evidence="3" key="2">
    <citation type="journal article" date="2007" name="Science">
        <title>Draft genome sequence of the sexually transmitted pathogen Trichomonas vaginalis.</title>
        <authorList>
            <person name="Carlton J.M."/>
            <person name="Hirt R.P."/>
            <person name="Silva J.C."/>
            <person name="Delcher A.L."/>
            <person name="Schatz M."/>
            <person name="Zhao Q."/>
            <person name="Wortman J.R."/>
            <person name="Bidwell S.L."/>
            <person name="Alsmark U.C.M."/>
            <person name="Besteiro S."/>
            <person name="Sicheritz-Ponten T."/>
            <person name="Noel C.J."/>
            <person name="Dacks J.B."/>
            <person name="Foster P.G."/>
            <person name="Simillion C."/>
            <person name="Van de Peer Y."/>
            <person name="Miranda-Saavedra D."/>
            <person name="Barton G.J."/>
            <person name="Westrop G.D."/>
            <person name="Mueller S."/>
            <person name="Dessi D."/>
            <person name="Fiori P.L."/>
            <person name="Ren Q."/>
            <person name="Paulsen I."/>
            <person name="Zhang H."/>
            <person name="Bastida-Corcuera F.D."/>
            <person name="Simoes-Barbosa A."/>
            <person name="Brown M.T."/>
            <person name="Hayes R.D."/>
            <person name="Mukherjee M."/>
            <person name="Okumura C.Y."/>
            <person name="Schneider R."/>
            <person name="Smith A.J."/>
            <person name="Vanacova S."/>
            <person name="Villalvazo M."/>
            <person name="Haas B.J."/>
            <person name="Pertea M."/>
            <person name="Feldblyum T.V."/>
            <person name="Utterback T.R."/>
            <person name="Shu C.L."/>
            <person name="Osoegawa K."/>
            <person name="de Jong P.J."/>
            <person name="Hrdy I."/>
            <person name="Horvathova L."/>
            <person name="Zubacova Z."/>
            <person name="Dolezal P."/>
            <person name="Malik S.B."/>
            <person name="Logsdon J.M. Jr."/>
            <person name="Henze K."/>
            <person name="Gupta A."/>
            <person name="Wang C.C."/>
            <person name="Dunne R.L."/>
            <person name="Upcroft J.A."/>
            <person name="Upcroft P."/>
            <person name="White O."/>
            <person name="Salzberg S.L."/>
            <person name="Tang P."/>
            <person name="Chiu C.-H."/>
            <person name="Lee Y.-S."/>
            <person name="Embley T.M."/>
            <person name="Coombs G.H."/>
            <person name="Mottram J.C."/>
            <person name="Tachezy J."/>
            <person name="Fraser-Liggett C.M."/>
            <person name="Johnson P.J."/>
        </authorList>
    </citation>
    <scope>NUCLEOTIDE SEQUENCE [LARGE SCALE GENOMIC DNA]</scope>
    <source>
        <strain evidence="3">G3</strain>
    </source>
</reference>
<dbReference type="InterPro" id="IPR050164">
    <property type="entry name" value="Peptidase_C19"/>
</dbReference>
<dbReference type="PROSITE" id="PS00972">
    <property type="entry name" value="USP_1"/>
    <property type="match status" value="1"/>
</dbReference>
<dbReference type="GO" id="GO:0005634">
    <property type="term" value="C:nucleus"/>
    <property type="evidence" value="ECO:0000318"/>
    <property type="project" value="GO_Central"/>
</dbReference>
<name>A2EEN3_TRIV3</name>
<feature type="domain" description="USP" evidence="2">
    <location>
        <begin position="29"/>
        <end position="317"/>
    </location>
</feature>
<dbReference type="InterPro" id="IPR018200">
    <property type="entry name" value="USP_CS"/>
</dbReference>
<dbReference type="eggNOG" id="KOG1863">
    <property type="taxonomic scope" value="Eukaryota"/>
</dbReference>
<dbReference type="SMR" id="A2EEN3"/>
<reference evidence="3" key="1">
    <citation type="submission" date="2006-10" db="EMBL/GenBank/DDBJ databases">
        <authorList>
            <person name="Amadeo P."/>
            <person name="Zhao Q."/>
            <person name="Wortman J."/>
            <person name="Fraser-Liggett C."/>
            <person name="Carlton J."/>
        </authorList>
    </citation>
    <scope>NUCLEOTIDE SEQUENCE</scope>
    <source>
        <strain evidence="3">G3</strain>
    </source>
</reference>
<keyword evidence="3" id="KW-0378">Hydrolase</keyword>
<dbReference type="SUPFAM" id="SSF54001">
    <property type="entry name" value="Cysteine proteinases"/>
    <property type="match status" value="1"/>
</dbReference>
<dbReference type="STRING" id="5722.A2EEN3"/>
<dbReference type="KEGG" id="tva:4766747"/>
<organism evidence="3 4">
    <name type="scientific">Trichomonas vaginalis (strain ATCC PRA-98 / G3)</name>
    <dbReference type="NCBI Taxonomy" id="412133"/>
    <lineage>
        <taxon>Eukaryota</taxon>
        <taxon>Metamonada</taxon>
        <taxon>Parabasalia</taxon>
        <taxon>Trichomonadida</taxon>
        <taxon>Trichomonadidae</taxon>
        <taxon>Trichomonas</taxon>
    </lineage>
</organism>
<evidence type="ECO:0000259" key="2">
    <source>
        <dbReference type="PROSITE" id="PS50235"/>
    </source>
</evidence>
<dbReference type="InterPro" id="IPR028889">
    <property type="entry name" value="USP"/>
</dbReference>
<dbReference type="Gene3D" id="3.90.70.10">
    <property type="entry name" value="Cysteine proteinases"/>
    <property type="match status" value="1"/>
</dbReference>
<dbReference type="Pfam" id="PF00443">
    <property type="entry name" value="UCH"/>
    <property type="match status" value="1"/>
</dbReference>
<sequence>MLRNYFKTIINLPVANYDFDPELCIDHHPGLLNLGNTCYMNSILQQLYSLPIFLKPFLENANSNQGYKELQNIFYSMAFTSFPVVTPEEFIKKFVWRDGTKINIHAQQDAFEFFQYFLQKSDNFDASSIFCGSTVSTISNKELNVSKKEFQNFYGLNIPVKNNNSLNEVLENYSMPEKLEGNNQYFDENLNRMIDAEKSTFISESPQILVFQLMRFYYDKKKKTEMKINDAFYFPSEVDISKCSIGVENTKYKIHGVVIHNGTATGGHYLSIIKYNGDWYKFNDNIVTKISQKEFDNLTIGNPKQRTSAYLLFYVRNDVELKDPLLVCPPKLLEQVEKDNTYYQKIILAFSEPFISVSLRILTRDDFFMYFFRILSHSKRYHLLSKKIMAKVMEEKYEVIMKRINDNLQVVMDVFALGSVESKTVFTTIISNSMYRCESPYSLNFFNAFFKNAQKILKSYRNVSSPFIVMNIFLSKSKENIKIAIEEKWILFLLNFSAIIYDKKQSDSYIKNVETQELFLCIQMLKDSLDEGGIKVLHIIEPRVQLNQKNYEQFEKLMKVVAKIEENMKNINQETSKQNEEKHSQENDEDKFNENQTKENEEKVHNEEIKSDEKQNQNEEKQDKSNEKVENQTKENDEKVHNEEIKSDEKQNHENDENKQTKINEKDQNEEKKSNVASSKNDEKFVSSLDFVSLLLTETDEEKMKQALKNETIDTKEYFTMLENHKELYPDIAKNSHILVLDYLLSNHLEFNQICSNFCQLLPQQLLYQSFIKKIEKESQFVLENYTDIFFDQFNQSISDVSPNKTIINFISNLNKTKITKKQKLHILKSLSVYKDEQTQSEIKKCLDINDFSKEDFVETMKEIFNISREIFFVYLFDEINSSNIWRFKLIDEIISGIDMTDKEKINGQMCLINAFNRYDDFDEDFQSTLISSAKKVLKYFILPSEIEVNCKALKHILLDLNESEQLLFIPFLSSFQKFVDYMKNIDEFASISLLLYHCFDKKSLSDEEVFTEFMNCYDKCDDVDDYIDDCSLFSIALMFSYTNAFINLTLNLLPKTDFDFPKEKMFYEFCLEKMNDEQIKSLINSCETTKKPSEKGFNHELKRIIFLFDHLPNHRNLIHEKIHFTKEECESLPKKLSKKISVLFN</sequence>
<dbReference type="VEuPathDB" id="TrichDB:TVAG_050730"/>
<proteinExistence type="predicted"/>
<dbReference type="GO" id="GO:0004843">
    <property type="term" value="F:cysteine-type deubiquitinase activity"/>
    <property type="evidence" value="ECO:0000318"/>
    <property type="project" value="GO_Central"/>
</dbReference>
<protein>
    <submittedName>
        <fullName evidence="3">Clan CA, family C19, ubiquitin hydrolase-like cysteine peptidase</fullName>
    </submittedName>
</protein>
<keyword evidence="4" id="KW-1185">Reference proteome</keyword>
<dbReference type="InParanoid" id="A2EEN3"/>
<evidence type="ECO:0000256" key="1">
    <source>
        <dbReference type="SAM" id="MobiDB-lite"/>
    </source>
</evidence>
<dbReference type="InterPro" id="IPR038765">
    <property type="entry name" value="Papain-like_cys_pep_sf"/>
</dbReference>
<dbReference type="EMBL" id="DS113369">
    <property type="protein sequence ID" value="EAY08839.1"/>
    <property type="molecule type" value="Genomic_DNA"/>
</dbReference>
<evidence type="ECO:0000313" key="3">
    <source>
        <dbReference type="EMBL" id="EAY08839.1"/>
    </source>
</evidence>
<dbReference type="OrthoDB" id="289038at2759"/>
<dbReference type="GO" id="GO:0016579">
    <property type="term" value="P:protein deubiquitination"/>
    <property type="evidence" value="ECO:0007669"/>
    <property type="project" value="InterPro"/>
</dbReference>